<reference evidence="1 2" key="1">
    <citation type="submission" date="2018-12" db="EMBL/GenBank/DDBJ databases">
        <title>Dyella dinghuensis sp. nov. DHOA06 and Dyella choica sp. nov. 4M-K27, isolated from forest soil.</title>
        <authorList>
            <person name="Qiu L.-H."/>
            <person name="Gao Z.-H."/>
        </authorList>
    </citation>
    <scope>NUCLEOTIDE SEQUENCE [LARGE SCALE GENOMIC DNA]</scope>
    <source>
        <strain evidence="1 2">4M-K27</strain>
    </source>
</reference>
<dbReference type="OrthoDB" id="118207at2"/>
<name>A0A3S0S1P4_9GAMM</name>
<protein>
    <submittedName>
        <fullName evidence="1">Uncharacterized protein</fullName>
    </submittedName>
</protein>
<proteinExistence type="predicted"/>
<dbReference type="AlphaFoldDB" id="A0A3S0S1P4"/>
<sequence>MAPIEQYLMTDRGAEIALARSAAPESISRDATILVLGRKGYEKAVEGQNGFVCLVGRSWTGPFGWPEFWNPKVRAADCLNPQAARSIVPIFYLRAKMVMAGRSNAEVLSALKAAYEHKQLPDLENGAMEYMLSKSSYLTDEEGHNMAHLMFDTRVKDGKDWGSGAAGSPVMSGSFWFDSPQEQSQMKGLPPILVFLVGVPNWSDGTPAGKHNH</sequence>
<keyword evidence="2" id="KW-1185">Reference proteome</keyword>
<organism evidence="1 2">
    <name type="scientific">Dyella choica</name>
    <dbReference type="NCBI Taxonomy" id="1927959"/>
    <lineage>
        <taxon>Bacteria</taxon>
        <taxon>Pseudomonadati</taxon>
        <taxon>Pseudomonadota</taxon>
        <taxon>Gammaproteobacteria</taxon>
        <taxon>Lysobacterales</taxon>
        <taxon>Rhodanobacteraceae</taxon>
        <taxon>Dyella</taxon>
    </lineage>
</organism>
<accession>A0A3S0S1P4</accession>
<dbReference type="EMBL" id="RYYV01000004">
    <property type="protein sequence ID" value="RUL77748.1"/>
    <property type="molecule type" value="Genomic_DNA"/>
</dbReference>
<evidence type="ECO:0000313" key="2">
    <source>
        <dbReference type="Proteomes" id="UP000274358"/>
    </source>
</evidence>
<dbReference type="Proteomes" id="UP000274358">
    <property type="component" value="Unassembled WGS sequence"/>
</dbReference>
<evidence type="ECO:0000313" key="1">
    <source>
        <dbReference type="EMBL" id="RUL77748.1"/>
    </source>
</evidence>
<comment type="caution">
    <text evidence="1">The sequence shown here is derived from an EMBL/GenBank/DDBJ whole genome shotgun (WGS) entry which is preliminary data.</text>
</comment>
<gene>
    <name evidence="1" type="ORF">EKH80_06425</name>
</gene>